<organism evidence="2">
    <name type="scientific">virus sp. ctML55</name>
    <dbReference type="NCBI Taxonomy" id="2827627"/>
    <lineage>
        <taxon>Viruses</taxon>
    </lineage>
</organism>
<dbReference type="InterPro" id="IPR051693">
    <property type="entry name" value="UPF0046_metallophosphoest"/>
</dbReference>
<evidence type="ECO:0000313" key="2">
    <source>
        <dbReference type="EMBL" id="DAE30640.1"/>
    </source>
</evidence>
<accession>A0A8S5RGX4</accession>
<proteinExistence type="predicted"/>
<dbReference type="PANTHER" id="PTHR12905">
    <property type="entry name" value="METALLOPHOSPHOESTERASE"/>
    <property type="match status" value="1"/>
</dbReference>
<dbReference type="InterPro" id="IPR029052">
    <property type="entry name" value="Metallo-depent_PP-like"/>
</dbReference>
<reference evidence="2" key="1">
    <citation type="journal article" date="2021" name="Proc. Natl. Acad. Sci. U.S.A.">
        <title>A Catalog of Tens of Thousands of Viruses from Human Metagenomes Reveals Hidden Associations with Chronic Diseases.</title>
        <authorList>
            <person name="Tisza M.J."/>
            <person name="Buck C.B."/>
        </authorList>
    </citation>
    <scope>NUCLEOTIDE SEQUENCE</scope>
    <source>
        <strain evidence="2">CtML55</strain>
    </source>
</reference>
<dbReference type="Pfam" id="PF00149">
    <property type="entry name" value="Metallophos"/>
    <property type="match status" value="1"/>
</dbReference>
<dbReference type="SUPFAM" id="SSF56300">
    <property type="entry name" value="Metallo-dependent phosphatases"/>
    <property type="match status" value="1"/>
</dbReference>
<dbReference type="PANTHER" id="PTHR12905:SF0">
    <property type="entry name" value="CALCINEURIN-LIKE PHOSPHOESTERASE DOMAIN-CONTAINING PROTEIN"/>
    <property type="match status" value="1"/>
</dbReference>
<sequence length="231" mass="26329">MKICAISDLHGFLIDYIEPCELVLICGDIVPLYMQRNKPQCEKWLKTVFADWIKSLPCKKVVFTAGNHDFVFENRDFLWNNSVIKFPTEGKAEFLDNSHLDYLSDEGKVYRIYGTPACHEFGNWAFMYSDEKLEEIYSHIPGNCDILISHDAPALNDCGMIPPGRWSSTPINAGNEVLAKAIIDKKPKYAFCGHIHEGNHWLLDAGETKTANVSILDDSYDINYEPLYLDI</sequence>
<dbReference type="InterPro" id="IPR004843">
    <property type="entry name" value="Calcineurin-like_PHP"/>
</dbReference>
<name>A0A8S5RGX4_9VIRU</name>
<dbReference type="GO" id="GO:0016787">
    <property type="term" value="F:hydrolase activity"/>
    <property type="evidence" value="ECO:0007669"/>
    <property type="project" value="InterPro"/>
</dbReference>
<feature type="domain" description="Calcineurin-like phosphoesterase" evidence="1">
    <location>
        <begin position="1"/>
        <end position="197"/>
    </location>
</feature>
<protein>
    <submittedName>
        <fullName evidence="2">Putative phosphoesterase</fullName>
    </submittedName>
</protein>
<dbReference type="EMBL" id="BK059105">
    <property type="protein sequence ID" value="DAE30640.1"/>
    <property type="molecule type" value="Genomic_DNA"/>
</dbReference>
<dbReference type="Gene3D" id="3.60.21.10">
    <property type="match status" value="1"/>
</dbReference>
<evidence type="ECO:0000259" key="1">
    <source>
        <dbReference type="Pfam" id="PF00149"/>
    </source>
</evidence>